<protein>
    <submittedName>
        <fullName evidence="1">Uncharacterized protein</fullName>
    </submittedName>
</protein>
<sequence length="28" mass="3009">MDCENKVIKSVSTSRSTLATVSDTGCYI</sequence>
<dbReference type="AlphaFoldDB" id="A0A0B0M651"/>
<organism evidence="1 2">
    <name type="scientific">Gossypium arboreum</name>
    <name type="common">Tree cotton</name>
    <name type="synonym">Gossypium nanking</name>
    <dbReference type="NCBI Taxonomy" id="29729"/>
    <lineage>
        <taxon>Eukaryota</taxon>
        <taxon>Viridiplantae</taxon>
        <taxon>Streptophyta</taxon>
        <taxon>Embryophyta</taxon>
        <taxon>Tracheophyta</taxon>
        <taxon>Spermatophyta</taxon>
        <taxon>Magnoliopsida</taxon>
        <taxon>eudicotyledons</taxon>
        <taxon>Gunneridae</taxon>
        <taxon>Pentapetalae</taxon>
        <taxon>rosids</taxon>
        <taxon>malvids</taxon>
        <taxon>Malvales</taxon>
        <taxon>Malvaceae</taxon>
        <taxon>Malvoideae</taxon>
        <taxon>Gossypium</taxon>
    </lineage>
</organism>
<dbReference type="EMBL" id="JRRC01008342">
    <property type="protein sequence ID" value="KHF97477.1"/>
    <property type="molecule type" value="Genomic_DNA"/>
</dbReference>
<name>A0A0B0M651_GOSAR</name>
<evidence type="ECO:0000313" key="2">
    <source>
        <dbReference type="Proteomes" id="UP000032142"/>
    </source>
</evidence>
<evidence type="ECO:0000313" key="1">
    <source>
        <dbReference type="EMBL" id="KHF97477.1"/>
    </source>
</evidence>
<gene>
    <name evidence="1" type="ORF">F383_36724</name>
</gene>
<comment type="caution">
    <text evidence="1">The sequence shown here is derived from an EMBL/GenBank/DDBJ whole genome shotgun (WGS) entry which is preliminary data.</text>
</comment>
<dbReference type="Proteomes" id="UP000032142">
    <property type="component" value="Unassembled WGS sequence"/>
</dbReference>
<accession>A0A0B0M651</accession>
<proteinExistence type="predicted"/>
<reference evidence="2" key="1">
    <citation type="submission" date="2014-09" db="EMBL/GenBank/DDBJ databases">
        <authorList>
            <person name="Mudge J."/>
            <person name="Ramaraj T."/>
            <person name="Lindquist I.E."/>
            <person name="Bharti A.K."/>
            <person name="Sundararajan A."/>
            <person name="Cameron C.T."/>
            <person name="Woodward J.E."/>
            <person name="May G.D."/>
            <person name="Brubaker C."/>
            <person name="Broadhvest J."/>
            <person name="Wilkins T.A."/>
        </authorList>
    </citation>
    <scope>NUCLEOTIDE SEQUENCE</scope>
    <source>
        <strain evidence="2">cv. AKA8401</strain>
    </source>
</reference>
<keyword evidence="2" id="KW-1185">Reference proteome</keyword>